<evidence type="ECO:0000313" key="10">
    <source>
        <dbReference type="EMBL" id="MEY8018155.1"/>
    </source>
</evidence>
<evidence type="ECO:0000259" key="3">
    <source>
        <dbReference type="Pfam" id="PF14690"/>
    </source>
</evidence>
<comment type="caution">
    <text evidence="7">The sequence shown here is derived from an EMBL/GenBank/DDBJ whole genome shotgun (WGS) entry which is preliminary data.</text>
</comment>
<dbReference type="InterPro" id="IPR047951">
    <property type="entry name" value="Transpos_ISL3"/>
</dbReference>
<evidence type="ECO:0000313" key="4">
    <source>
        <dbReference type="EMBL" id="MEY8014472.1"/>
    </source>
</evidence>
<dbReference type="EMBL" id="JBGEDP010000001">
    <property type="protein sequence ID" value="MEY8014492.1"/>
    <property type="molecule type" value="Genomic_DNA"/>
</dbReference>
<dbReference type="Pfam" id="PF14690">
    <property type="entry name" value="Zn_ribbon_ISL3"/>
    <property type="match status" value="1"/>
</dbReference>
<dbReference type="RefSeq" id="WP_369736942.1">
    <property type="nucleotide sequence ID" value="NZ_JBGEDP010000001.1"/>
</dbReference>
<feature type="domain" description="Transposase IS204/IS1001/IS1096/IS1165 DDE" evidence="1">
    <location>
        <begin position="171"/>
        <end position="402"/>
    </location>
</feature>
<dbReference type="Pfam" id="PF13542">
    <property type="entry name" value="HTH_Tnp_ISL3"/>
    <property type="match status" value="1"/>
</dbReference>
<evidence type="ECO:0000313" key="8">
    <source>
        <dbReference type="EMBL" id="MEY8017455.1"/>
    </source>
</evidence>
<dbReference type="EMBL" id="JBGEDP010000001">
    <property type="protein sequence ID" value="MEY8018103.1"/>
    <property type="molecule type" value="Genomic_DNA"/>
</dbReference>
<proteinExistence type="predicted"/>
<evidence type="ECO:0000313" key="9">
    <source>
        <dbReference type="EMBL" id="MEY8018103.1"/>
    </source>
</evidence>
<dbReference type="InterPro" id="IPR002560">
    <property type="entry name" value="Transposase_DDE"/>
</dbReference>
<keyword evidence="11" id="KW-1185">Reference proteome</keyword>
<evidence type="ECO:0000313" key="7">
    <source>
        <dbReference type="EMBL" id="MEY8016283.1"/>
    </source>
</evidence>
<accession>A0ABV4C169</accession>
<dbReference type="NCBIfam" id="NF033550">
    <property type="entry name" value="transpos_ISL3"/>
    <property type="match status" value="1"/>
</dbReference>
<evidence type="ECO:0000259" key="1">
    <source>
        <dbReference type="Pfam" id="PF01610"/>
    </source>
</evidence>
<dbReference type="EMBL" id="JBGEDP010000001">
    <property type="protein sequence ID" value="MEY8015899.1"/>
    <property type="molecule type" value="Genomic_DNA"/>
</dbReference>
<protein>
    <submittedName>
        <fullName evidence="7">ISL3 family transposase</fullName>
    </submittedName>
</protein>
<sequence length="418" mass="46398">MRMSRVLASGLGDQNMVIEDVTIETETTGRKQPKTSEVLVFSVRPKASQAGRCSRCRKRCPGYDAGGRDGNGIRRWRTLDVGTTKAYLQAAAPRVACGEHGVVVAHVPWARPGAKHTWAFEDTCAWLAAHTALSVLTVLLQIAWRTVAAIVTRVVADGRDTNDLLAGLSRIGIDEIAYRKGHRYLTCVVDHTTGRLVWAGEGRNQDTLGRFFDQLGAERAKLLTHVSCDGAEWIHALVRARAPQALICLDGFHVVAWAMKALDKVRVRTMTRAGITDRHAMWATRKNPADLSCEQRTSLAKIADTNRTLYRAYLLKEQLREVFRVKGTHGRQLLAGWLSWASHSRIPEFAALARSIRRYRDLIWNTLDHGLSNARSEATNTHLRALTKRAYGFHSPDALIAMAMLTRGGLCPALPGRK</sequence>
<feature type="domain" description="Transposase IS204/IS1001/IS1096/IS1165 zinc-finger" evidence="3">
    <location>
        <begin position="50"/>
        <end position="100"/>
    </location>
</feature>
<evidence type="ECO:0000313" key="6">
    <source>
        <dbReference type="EMBL" id="MEY8015899.1"/>
    </source>
</evidence>
<dbReference type="EMBL" id="JBGEDP010000001">
    <property type="protein sequence ID" value="MEY8018155.1"/>
    <property type="molecule type" value="Genomic_DNA"/>
</dbReference>
<dbReference type="Pfam" id="PF01610">
    <property type="entry name" value="DDE_Tnp_ISL3"/>
    <property type="match status" value="1"/>
</dbReference>
<dbReference type="PANTHER" id="PTHR33498">
    <property type="entry name" value="TRANSPOSASE FOR INSERTION SEQUENCE ELEMENT IS1557"/>
    <property type="match status" value="1"/>
</dbReference>
<dbReference type="InterPro" id="IPR032877">
    <property type="entry name" value="Transposase_HTH"/>
</dbReference>
<reference evidence="7 11" key="1">
    <citation type="submission" date="2024-08" db="EMBL/GenBank/DDBJ databases">
        <title>Mycobacterium servetensis sp. nov., a novel rapid-growing mycobacterial species recovered from a human patient in Zaragoza, Spain.</title>
        <authorList>
            <person name="Tristancho-Baro A.I."/>
            <person name="Buenestado-Serrano S."/>
            <person name="Garcia De Viedma D."/>
            <person name="Milagro-Beamonte A."/>
            <person name="Burillo N."/>
            <person name="Sanz S."/>
            <person name="Lopez-Calleja A.I."/>
            <person name="Penas-Utrilla D."/>
            <person name="Guardingo M."/>
            <person name="Garcia M.J."/>
            <person name="Vinuelas-Bayon J."/>
        </authorList>
    </citation>
    <scope>NUCLEOTIDE SEQUENCE [LARGE SCALE GENOMIC DNA]</scope>
    <source>
        <strain evidence="7">12766410_HUMS</strain>
        <strain evidence="11">HUMS_12744610</strain>
    </source>
</reference>
<dbReference type="PANTHER" id="PTHR33498:SF1">
    <property type="entry name" value="TRANSPOSASE FOR INSERTION SEQUENCE ELEMENT IS1557"/>
    <property type="match status" value="1"/>
</dbReference>
<organism evidence="7 11">
    <name type="scientific">Mycobacterium servetii</name>
    <dbReference type="NCBI Taxonomy" id="3237418"/>
    <lineage>
        <taxon>Bacteria</taxon>
        <taxon>Bacillati</taxon>
        <taxon>Actinomycetota</taxon>
        <taxon>Actinomycetes</taxon>
        <taxon>Mycobacteriales</taxon>
        <taxon>Mycobacteriaceae</taxon>
        <taxon>Mycobacterium</taxon>
    </lineage>
</organism>
<gene>
    <name evidence="4" type="ORF">AB8998_05345</name>
    <name evidence="5" type="ORF">AB8998_05455</name>
    <name evidence="6" type="ORF">AB8998_13215</name>
    <name evidence="7" type="ORF">AB8998_15405</name>
    <name evidence="8" type="ORF">AB8998_21970</name>
    <name evidence="9" type="ORF">AB8998_25630</name>
    <name evidence="10" type="ORF">AB8998_25920</name>
</gene>
<name>A0ABV4C169_9MYCO</name>
<dbReference type="EMBL" id="JBGEDP010000001">
    <property type="protein sequence ID" value="MEY8014472.1"/>
    <property type="molecule type" value="Genomic_DNA"/>
</dbReference>
<evidence type="ECO:0000313" key="11">
    <source>
        <dbReference type="Proteomes" id="UP001564760"/>
    </source>
</evidence>
<evidence type="ECO:0000313" key="5">
    <source>
        <dbReference type="EMBL" id="MEY8014492.1"/>
    </source>
</evidence>
<dbReference type="EMBL" id="JBGEDP010000001">
    <property type="protein sequence ID" value="MEY8017455.1"/>
    <property type="molecule type" value="Genomic_DNA"/>
</dbReference>
<dbReference type="InterPro" id="IPR029261">
    <property type="entry name" value="Transposase_Znf"/>
</dbReference>
<dbReference type="Proteomes" id="UP001564760">
    <property type="component" value="Unassembled WGS sequence"/>
</dbReference>
<feature type="domain" description="Transposase IS204/IS1001/IS1096/IS1165 helix-turn-helix" evidence="2">
    <location>
        <begin position="106"/>
        <end position="155"/>
    </location>
</feature>
<evidence type="ECO:0000259" key="2">
    <source>
        <dbReference type="Pfam" id="PF13542"/>
    </source>
</evidence>
<dbReference type="EMBL" id="JBGEDP010000001">
    <property type="protein sequence ID" value="MEY8016283.1"/>
    <property type="molecule type" value="Genomic_DNA"/>
</dbReference>